<keyword evidence="3 6" id="KW-0732">Signal</keyword>
<sequence length="501" mass="57320">MKSHFLLLVLVSFYSTKAANDKCEDFSKHIDFHNPTFFYAPLSPIGSWTSSSCEVIPGPRYILRKWNIKESVFYGTIFHYSDSWCTQPLFSVQVSGSYKIHAATATPQAKISKACEFKFEKIFYKTDNVTTLQETLELIKQKCIDAIPVLTMVKESDSENITWDLFINKNIKIENAAITKKHCRYYFGLHSNSYKKISMIGLKKDFSNENDVLYFSDIPPKHHEKSKDYIGDGFQYGLFRVHRPNCPVCELINVSEEQPILPPYDHSQDFIGGWVSSVCEAVNDNTFQTRYFEFYPPNGENFGDVSLQINLYLDQNCKDKRLIIKARGKVDEISPHESVDGILKLSLILKSMLLTGYNGPTLGIMRQPDNRCGDSEKWKYGFEQDVTHTNGCKMLGLIVPKNSDMFIRVVSRQGKKELYIQDNDEKGTFFTDYLIPCNIASANISKMTTSELPTPRINLIPEAPDFDIMDQDFDSPSSTASSYRCSLVLLVLLKMLMQFFD</sequence>
<evidence type="ECO:0000256" key="3">
    <source>
        <dbReference type="ARBA" id="ARBA00022729"/>
    </source>
</evidence>
<dbReference type="OMA" id="MPLIQCT"/>
<dbReference type="PANTHER" id="PTHR31021">
    <property type="entry name" value="ADENOMATOSIS POLYPOSIS COLI DOWN-REGULATED 1"/>
    <property type="match status" value="1"/>
</dbReference>
<keyword evidence="4" id="KW-0472">Membrane</keyword>
<evidence type="ECO:0000313" key="8">
    <source>
        <dbReference type="EMBL" id="CDG68860.1"/>
    </source>
</evidence>
<feature type="domain" description="APCDD1" evidence="7">
    <location>
        <begin position="22"/>
        <end position="263"/>
    </location>
</feature>
<evidence type="ECO:0000256" key="4">
    <source>
        <dbReference type="ARBA" id="ARBA00023136"/>
    </source>
</evidence>
<feature type="signal peptide" evidence="6">
    <location>
        <begin position="1"/>
        <end position="18"/>
    </location>
</feature>
<organism evidence="8">
    <name type="scientific">Hydra vulgaris</name>
    <name type="common">Hydra</name>
    <name type="synonym">Hydra attenuata</name>
    <dbReference type="NCBI Taxonomy" id="6087"/>
    <lineage>
        <taxon>Eukaryota</taxon>
        <taxon>Metazoa</taxon>
        <taxon>Cnidaria</taxon>
        <taxon>Hydrozoa</taxon>
        <taxon>Hydroidolina</taxon>
        <taxon>Anthoathecata</taxon>
        <taxon>Aplanulata</taxon>
        <taxon>Hydridae</taxon>
        <taxon>Hydra</taxon>
    </lineage>
</organism>
<protein>
    <submittedName>
        <fullName evidence="8">Protein APCDD1</fullName>
    </submittedName>
</protein>
<dbReference type="PANTHER" id="PTHR31021:SF1">
    <property type="entry name" value="CHROMOSOME UNDETERMINED SCAFFOLD_56, WHOLE GENOME SHOTGUN SEQUENCE"/>
    <property type="match status" value="1"/>
</dbReference>
<accession>T2MAB8</accession>
<dbReference type="AlphaFoldDB" id="T2MAB8"/>
<evidence type="ECO:0000259" key="7">
    <source>
        <dbReference type="SMART" id="SM01352"/>
    </source>
</evidence>
<keyword evidence="2" id="KW-0812">Transmembrane</keyword>
<evidence type="ECO:0000256" key="1">
    <source>
        <dbReference type="ARBA" id="ARBA00004167"/>
    </source>
</evidence>
<dbReference type="GO" id="GO:0005886">
    <property type="term" value="C:plasma membrane"/>
    <property type="evidence" value="ECO:0007669"/>
    <property type="project" value="InterPro"/>
</dbReference>
<name>T2MAB8_HYDVU</name>
<dbReference type="KEGG" id="hmg:100213943"/>
<reference evidence="8" key="1">
    <citation type="journal article" date="2013" name="Genome Biol. Evol.">
        <title>Punctuated emergences of genetic and phenotypic innovations in eumetazoan, bilaterian, euteleostome, and hominidae ancestors.</title>
        <authorList>
            <person name="Wenger Y."/>
            <person name="Galliot B."/>
        </authorList>
    </citation>
    <scope>NUCLEOTIDE SEQUENCE</scope>
    <source>
        <tissue evidence="8">Whole animals</tissue>
    </source>
</reference>
<evidence type="ECO:0000256" key="5">
    <source>
        <dbReference type="ARBA" id="ARBA00023180"/>
    </source>
</evidence>
<dbReference type="InterPro" id="IPR029405">
    <property type="entry name" value="APCDD1_dom"/>
</dbReference>
<dbReference type="Pfam" id="PF14921">
    <property type="entry name" value="APCDDC"/>
    <property type="match status" value="1"/>
</dbReference>
<evidence type="ECO:0000256" key="6">
    <source>
        <dbReference type="SAM" id="SignalP"/>
    </source>
</evidence>
<dbReference type="GO" id="GO:0030178">
    <property type="term" value="P:negative regulation of Wnt signaling pathway"/>
    <property type="evidence" value="ECO:0007669"/>
    <property type="project" value="InterPro"/>
</dbReference>
<evidence type="ECO:0000256" key="2">
    <source>
        <dbReference type="ARBA" id="ARBA00022692"/>
    </source>
</evidence>
<dbReference type="InterPro" id="IPR042425">
    <property type="entry name" value="APCDD1"/>
</dbReference>
<gene>
    <name evidence="8" type="primary">APCDD1</name>
</gene>
<dbReference type="SMART" id="SM01352">
    <property type="entry name" value="APCDDC"/>
    <property type="match status" value="1"/>
</dbReference>
<feature type="chain" id="PRO_5044738681" evidence="6">
    <location>
        <begin position="19"/>
        <end position="501"/>
    </location>
</feature>
<dbReference type="OrthoDB" id="5985602at2759"/>
<comment type="subcellular location">
    <subcellularLocation>
        <location evidence="1">Membrane</location>
        <topology evidence="1">Single-pass membrane protein</topology>
    </subcellularLocation>
</comment>
<dbReference type="GO" id="GO:0017147">
    <property type="term" value="F:Wnt-protein binding"/>
    <property type="evidence" value="ECO:0007669"/>
    <property type="project" value="InterPro"/>
</dbReference>
<keyword evidence="5" id="KW-0325">Glycoprotein</keyword>
<dbReference type="EMBL" id="HAAD01002628">
    <property type="protein sequence ID" value="CDG68860.1"/>
    <property type="molecule type" value="mRNA"/>
</dbReference>
<proteinExistence type="evidence at transcript level"/>